<dbReference type="EC" id="3.2.1.20" evidence="3"/>
<sequence>MASKRCFGIFFFLLFLIIIGVTIICIIAKDGIKHQETYPFWQRTIVYQVYPRSFCDHDGDGTGDLQGILSKADYLKELGVGTVWLSPIFSSPMADFGYDVSNFTAVEPLFGTMDDFDALRAALHDRGEPAAGVGLRAEPSSDEHEWFVKSRRREEPYTDYYIWADPKGFDEAGQPIPPNNWLSVFRGSAWAWAEERQQFYFHQFLAKQPDLNYRNQRVREEMMQVLRFWLDRGADGFRVDAVKFLFEVEDINQNESIAIDPETDDPLDYYYLNHTLTINQPETLEVVREWRDILDQYSDRVMIGNEGTIDDDIASGDELLRQRQRFPLERLSPFNFLLIDRFHNRKRL</sequence>
<dbReference type="SUPFAM" id="SSF51445">
    <property type="entry name" value="(Trans)glycosidases"/>
    <property type="match status" value="1"/>
</dbReference>
<dbReference type="Gene3D" id="3.20.20.80">
    <property type="entry name" value="Glycosidases"/>
    <property type="match status" value="2"/>
</dbReference>
<dbReference type="Gene3D" id="3.90.400.10">
    <property type="entry name" value="Oligo-1,6-glucosidase, Domain 2"/>
    <property type="match status" value="1"/>
</dbReference>
<organism evidence="8 9">
    <name type="scientific">Penaeus vannamei</name>
    <name type="common">Whiteleg shrimp</name>
    <name type="synonym">Litopenaeus vannamei</name>
    <dbReference type="NCBI Taxonomy" id="6689"/>
    <lineage>
        <taxon>Eukaryota</taxon>
        <taxon>Metazoa</taxon>
        <taxon>Ecdysozoa</taxon>
        <taxon>Arthropoda</taxon>
        <taxon>Crustacea</taxon>
        <taxon>Multicrustacea</taxon>
        <taxon>Malacostraca</taxon>
        <taxon>Eumalacostraca</taxon>
        <taxon>Eucarida</taxon>
        <taxon>Decapoda</taxon>
        <taxon>Dendrobranchiata</taxon>
        <taxon>Penaeoidea</taxon>
        <taxon>Penaeidae</taxon>
        <taxon>Penaeus</taxon>
    </lineage>
</organism>
<evidence type="ECO:0000256" key="2">
    <source>
        <dbReference type="ARBA" id="ARBA00008061"/>
    </source>
</evidence>
<dbReference type="InterPro" id="IPR017853">
    <property type="entry name" value="GH"/>
</dbReference>
<proteinExistence type="inferred from homology"/>
<keyword evidence="6" id="KW-0472">Membrane</keyword>
<dbReference type="SMART" id="SM00642">
    <property type="entry name" value="Aamy"/>
    <property type="match status" value="1"/>
</dbReference>
<reference evidence="8 9" key="1">
    <citation type="submission" date="2018-04" db="EMBL/GenBank/DDBJ databases">
        <authorList>
            <person name="Zhang X."/>
            <person name="Yuan J."/>
            <person name="Li F."/>
            <person name="Xiang J."/>
        </authorList>
    </citation>
    <scope>NUCLEOTIDE SEQUENCE [LARGE SCALE GENOMIC DNA]</scope>
    <source>
        <tissue evidence="8">Muscle</tissue>
    </source>
</reference>
<reference evidence="8 9" key="2">
    <citation type="submission" date="2019-01" db="EMBL/GenBank/DDBJ databases">
        <title>The decoding of complex shrimp genome reveals the adaptation for benthos swimmer, frequently molting mechanism and breeding impact on genome.</title>
        <authorList>
            <person name="Sun Y."/>
            <person name="Gao Y."/>
            <person name="Yu Y."/>
        </authorList>
    </citation>
    <scope>NUCLEOTIDE SEQUENCE [LARGE SCALE GENOMIC DNA]</scope>
    <source>
        <tissue evidence="8">Muscle</tissue>
    </source>
</reference>
<keyword evidence="4" id="KW-0325">Glycoprotein</keyword>
<dbReference type="GO" id="GO:0004558">
    <property type="term" value="F:alpha-1,4-glucosidase activity"/>
    <property type="evidence" value="ECO:0007669"/>
    <property type="project" value="UniProtKB-EC"/>
</dbReference>
<evidence type="ECO:0000313" key="9">
    <source>
        <dbReference type="Proteomes" id="UP000283509"/>
    </source>
</evidence>
<dbReference type="Pfam" id="PF00128">
    <property type="entry name" value="Alpha-amylase"/>
    <property type="match status" value="1"/>
</dbReference>
<dbReference type="PANTHER" id="PTHR10357">
    <property type="entry name" value="ALPHA-AMYLASE FAMILY MEMBER"/>
    <property type="match status" value="1"/>
</dbReference>
<name>A0A3R7M490_PENVA</name>
<dbReference type="InterPro" id="IPR045857">
    <property type="entry name" value="O16G_dom_2"/>
</dbReference>
<comment type="caution">
    <text evidence="8">The sequence shown here is derived from an EMBL/GenBank/DDBJ whole genome shotgun (WGS) entry which is preliminary data.</text>
</comment>
<keyword evidence="6" id="KW-1133">Transmembrane helix</keyword>
<evidence type="ECO:0000259" key="7">
    <source>
        <dbReference type="SMART" id="SM00642"/>
    </source>
</evidence>
<evidence type="ECO:0000256" key="5">
    <source>
        <dbReference type="ARBA" id="ARBA00023295"/>
    </source>
</evidence>
<evidence type="ECO:0000256" key="6">
    <source>
        <dbReference type="SAM" id="Phobius"/>
    </source>
</evidence>
<keyword evidence="6" id="KW-0812">Transmembrane</keyword>
<dbReference type="Proteomes" id="UP000283509">
    <property type="component" value="Unassembled WGS sequence"/>
</dbReference>
<keyword evidence="9" id="KW-1185">Reference proteome</keyword>
<protein>
    <recommendedName>
        <fullName evidence="3">alpha-glucosidase</fullName>
        <ecNumber evidence="3">3.2.1.20</ecNumber>
    </recommendedName>
</protein>
<accession>A0A3R7M490</accession>
<dbReference type="AlphaFoldDB" id="A0A3R7M490"/>
<dbReference type="STRING" id="6689.A0A3R7M490"/>
<evidence type="ECO:0000256" key="4">
    <source>
        <dbReference type="ARBA" id="ARBA00023180"/>
    </source>
</evidence>
<keyword evidence="5" id="KW-0378">Hydrolase</keyword>
<dbReference type="EMBL" id="QCYY01002291">
    <property type="protein sequence ID" value="ROT71482.1"/>
    <property type="molecule type" value="Genomic_DNA"/>
</dbReference>
<keyword evidence="5" id="KW-0326">Glycosidase</keyword>
<feature type="transmembrane region" description="Helical" evidence="6">
    <location>
        <begin position="7"/>
        <end position="29"/>
    </location>
</feature>
<gene>
    <name evidence="8" type="ORF">C7M84_010198</name>
</gene>
<evidence type="ECO:0000313" key="8">
    <source>
        <dbReference type="EMBL" id="ROT71482.1"/>
    </source>
</evidence>
<feature type="domain" description="Glycosyl hydrolase family 13 catalytic" evidence="7">
    <location>
        <begin position="48"/>
        <end position="343"/>
    </location>
</feature>
<dbReference type="OrthoDB" id="1740265at2759"/>
<dbReference type="GO" id="GO:0005975">
    <property type="term" value="P:carbohydrate metabolic process"/>
    <property type="evidence" value="ECO:0007669"/>
    <property type="project" value="InterPro"/>
</dbReference>
<dbReference type="InterPro" id="IPR006047">
    <property type="entry name" value="GH13_cat_dom"/>
</dbReference>
<dbReference type="PANTHER" id="PTHR10357:SF179">
    <property type="entry name" value="NEUTRAL AND BASIC AMINO ACID TRANSPORT PROTEIN RBAT"/>
    <property type="match status" value="1"/>
</dbReference>
<evidence type="ECO:0000256" key="3">
    <source>
        <dbReference type="ARBA" id="ARBA00012741"/>
    </source>
</evidence>
<comment type="catalytic activity">
    <reaction evidence="1">
        <text>Hydrolysis of terminal, non-reducing (1-&gt;4)-linked alpha-D-glucose residues with release of alpha-D-glucose.</text>
        <dbReference type="EC" id="3.2.1.20"/>
    </reaction>
</comment>
<comment type="similarity">
    <text evidence="2">Belongs to the glycosyl hydrolase 13 family.</text>
</comment>
<evidence type="ECO:0000256" key="1">
    <source>
        <dbReference type="ARBA" id="ARBA00001657"/>
    </source>
</evidence>
<dbReference type="FunFam" id="3.90.400.10:FF:000001">
    <property type="entry name" value="Maltase A3, isoform A"/>
    <property type="match status" value="1"/>
</dbReference>